<evidence type="ECO:0000313" key="1">
    <source>
        <dbReference type="EMBL" id="SDP02139.1"/>
    </source>
</evidence>
<reference evidence="2" key="1">
    <citation type="submission" date="2016-10" db="EMBL/GenBank/DDBJ databases">
        <authorList>
            <person name="Varghese N."/>
            <person name="Submissions S."/>
        </authorList>
    </citation>
    <scope>NUCLEOTIDE SEQUENCE [LARGE SCALE GENOMIC DNA]</scope>
    <source>
        <strain evidence="2">IBRC-M 10655</strain>
    </source>
</reference>
<dbReference type="InterPro" id="IPR019639">
    <property type="entry name" value="DUF2505"/>
</dbReference>
<dbReference type="SUPFAM" id="SSF55961">
    <property type="entry name" value="Bet v1-like"/>
    <property type="match status" value="1"/>
</dbReference>
<gene>
    <name evidence="1" type="ORF">SAMN05192558_10635</name>
</gene>
<sequence length="165" mass="17725">MASRIEHRAAFTRPASEVHAALVDRAFLDARLRDLGGKDATLLDYSVDGDTVTFKLRQGVDAQRLPSVVRTVIKGDLIVERTESWRPDRAAFTGSTSANVSAVPGDIKGAFRLADTAGGSEWSTRGEVKVSIPFIGGKIESVIAEQVTRLLAAEAEFAAKWLAGK</sequence>
<dbReference type="RefSeq" id="WP_091376940.1">
    <property type="nucleotide sequence ID" value="NZ_FNDV01000006.1"/>
</dbReference>
<accession>A0A1H0PBW6</accession>
<dbReference type="STRING" id="504798.SAMN05421871_106417"/>
<organism evidence="1 2">
    <name type="scientific">Actinokineospora alba</name>
    <dbReference type="NCBI Taxonomy" id="504798"/>
    <lineage>
        <taxon>Bacteria</taxon>
        <taxon>Bacillati</taxon>
        <taxon>Actinomycetota</taxon>
        <taxon>Actinomycetes</taxon>
        <taxon>Pseudonocardiales</taxon>
        <taxon>Pseudonocardiaceae</taxon>
        <taxon>Actinokineospora</taxon>
    </lineage>
</organism>
<keyword evidence="2" id="KW-1185">Reference proteome</keyword>
<dbReference type="AlphaFoldDB" id="A0A1H0PBW6"/>
<name>A0A1H0PBW6_9PSEU</name>
<proteinExistence type="predicted"/>
<dbReference type="Pfam" id="PF10698">
    <property type="entry name" value="DUF2505"/>
    <property type="match status" value="1"/>
</dbReference>
<dbReference type="EMBL" id="FNJB01000006">
    <property type="protein sequence ID" value="SDP02139.1"/>
    <property type="molecule type" value="Genomic_DNA"/>
</dbReference>
<protein>
    <recommendedName>
        <fullName evidence="3">DUF2505 domain-containing protein</fullName>
    </recommendedName>
</protein>
<dbReference type="OrthoDB" id="5178774at2"/>
<evidence type="ECO:0000313" key="2">
    <source>
        <dbReference type="Proteomes" id="UP000199651"/>
    </source>
</evidence>
<dbReference type="Proteomes" id="UP000199651">
    <property type="component" value="Unassembled WGS sequence"/>
</dbReference>
<evidence type="ECO:0008006" key="3">
    <source>
        <dbReference type="Google" id="ProtNLM"/>
    </source>
</evidence>